<organism evidence="2">
    <name type="scientific">Gemmula speciosa</name>
    <name type="common">Splendid gem-turris</name>
    <name type="synonym">Pleurotoma speciosa</name>
    <dbReference type="NCBI Taxonomy" id="439592"/>
    <lineage>
        <taxon>Eukaryota</taxon>
        <taxon>Metazoa</taxon>
        <taxon>Spiralia</taxon>
        <taxon>Lophotrochozoa</taxon>
        <taxon>Mollusca</taxon>
        <taxon>Gastropoda</taxon>
        <taxon>Caenogastropoda</taxon>
        <taxon>Neogastropoda</taxon>
        <taxon>Conoidea</taxon>
        <taxon>Turridae</taxon>
        <taxon>Gemmula</taxon>
    </lineage>
</organism>
<name>A0A098LXR0_GEMSP</name>
<feature type="signal peptide" evidence="1">
    <location>
        <begin position="1"/>
        <end position="21"/>
    </location>
</feature>
<dbReference type="AlphaFoldDB" id="A0A098LXR0"/>
<evidence type="ECO:0000313" key="2">
    <source>
        <dbReference type="EMBL" id="JAC94721.1"/>
    </source>
</evidence>
<keyword evidence="1" id="KW-0732">Signal</keyword>
<dbReference type="EMBL" id="GBRA01000073">
    <property type="protein sequence ID" value="JAC94721.1"/>
    <property type="molecule type" value="Transcribed_RNA"/>
</dbReference>
<reference evidence="2" key="2">
    <citation type="submission" date="2014-09" db="EMBL/GenBank/DDBJ databases">
        <authorList>
            <person name="Gonzales D.T.T."/>
            <person name="Saloma C.P."/>
        </authorList>
    </citation>
    <scope>NUCLEOTIDE SEQUENCE</scope>
    <source>
        <tissue evidence="2">Venom duct</tissue>
    </source>
</reference>
<evidence type="ECO:0000256" key="1">
    <source>
        <dbReference type="SAM" id="SignalP"/>
    </source>
</evidence>
<proteinExistence type="predicted"/>
<protein>
    <submittedName>
        <fullName evidence="2">Gsp_73 putative toxin</fullName>
    </submittedName>
</protein>
<feature type="chain" id="PRO_5001937425" evidence="1">
    <location>
        <begin position="22"/>
        <end position="82"/>
    </location>
</feature>
<reference evidence="2" key="1">
    <citation type="journal article" date="2014" name="Toxicon">
        <title>A bioinformatics survey for conotoxin-like sequences in three turrid snail venom duct transcriptomes.</title>
        <authorList>
            <person name="Gonzales D.T."/>
            <person name="Saloma C.P."/>
        </authorList>
    </citation>
    <scope>NUCLEOTIDE SEQUENCE</scope>
    <source>
        <tissue evidence="2">Venom duct</tissue>
    </source>
</reference>
<sequence>MEFYMLLTVTLLLTSLVRIDAMAADHAERLTMEKKSILGIMISPRNACDNNCGYCTTHCQEDASSQACIDTCNYCVQNCLED</sequence>
<accession>A0A098LXR0</accession>